<dbReference type="EMBL" id="VIKT02000010">
    <property type="protein sequence ID" value="NHF63023.1"/>
    <property type="molecule type" value="Genomic_DNA"/>
</dbReference>
<accession>A0A9E5JLV4</accession>
<evidence type="ECO:0008006" key="5">
    <source>
        <dbReference type="Google" id="ProtNLM"/>
    </source>
</evidence>
<comment type="caution">
    <text evidence="3">The sequence shown here is derived from an EMBL/GenBank/DDBJ whole genome shotgun (WGS) entry which is preliminary data.</text>
</comment>
<reference evidence="3 4" key="1">
    <citation type="submission" date="2020-03" db="EMBL/GenBank/DDBJ databases">
        <title>Chryseoglobus sp. isolated from a deep-sea seamount.</title>
        <authorList>
            <person name="Zhang D.-C."/>
        </authorList>
    </citation>
    <scope>NUCLEOTIDE SEQUENCE [LARGE SCALE GENOMIC DNA]</scope>
    <source>
        <strain evidence="3 4">KN1116</strain>
    </source>
</reference>
<dbReference type="AlphaFoldDB" id="A0A9E5JLV4"/>
<name>A0A9E5JLV4_9MICO</name>
<keyword evidence="4" id="KW-1185">Reference proteome</keyword>
<keyword evidence="2" id="KW-1133">Transmembrane helix</keyword>
<proteinExistence type="predicted"/>
<dbReference type="RefSeq" id="WP_152583517.1">
    <property type="nucleotide sequence ID" value="NZ_VIKT02000010.1"/>
</dbReference>
<dbReference type="OrthoDB" id="4792842at2"/>
<evidence type="ECO:0000313" key="4">
    <source>
        <dbReference type="Proteomes" id="UP000818266"/>
    </source>
</evidence>
<keyword evidence="2" id="KW-0812">Transmembrane</keyword>
<evidence type="ECO:0000256" key="1">
    <source>
        <dbReference type="SAM" id="MobiDB-lite"/>
    </source>
</evidence>
<evidence type="ECO:0000256" key="2">
    <source>
        <dbReference type="SAM" id="Phobius"/>
    </source>
</evidence>
<evidence type="ECO:0000313" key="3">
    <source>
        <dbReference type="EMBL" id="NHF63023.1"/>
    </source>
</evidence>
<keyword evidence="2" id="KW-0472">Membrane</keyword>
<gene>
    <name evidence="3" type="ORF">FK219_007195</name>
</gene>
<organism evidence="3 4">
    <name type="scientific">Microcella pacifica</name>
    <dbReference type="NCBI Taxonomy" id="2591847"/>
    <lineage>
        <taxon>Bacteria</taxon>
        <taxon>Bacillati</taxon>
        <taxon>Actinomycetota</taxon>
        <taxon>Actinomycetes</taxon>
        <taxon>Micrococcales</taxon>
        <taxon>Microbacteriaceae</taxon>
        <taxon>Microcella</taxon>
    </lineage>
</organism>
<feature type="region of interest" description="Disordered" evidence="1">
    <location>
        <begin position="1"/>
        <end position="33"/>
    </location>
</feature>
<feature type="region of interest" description="Disordered" evidence="1">
    <location>
        <begin position="165"/>
        <end position="201"/>
    </location>
</feature>
<feature type="transmembrane region" description="Helical" evidence="2">
    <location>
        <begin position="43"/>
        <end position="63"/>
    </location>
</feature>
<protein>
    <recommendedName>
        <fullName evidence="5">Cell division protein FtsL</fullName>
    </recommendedName>
</protein>
<sequence>MSAAPAFAPSTGGRVARSAPSRTSPTLAPVIAPREGRRRRPRVVYAVVAVIGVFAILVTQLLLSITLSEGAYRISALQTQAAELDRDAQVLVESLDALRSPQYLAANAESLGMVSNASPAYLRLADATVLGAPVAAGAGAGVLDGRDTLIGNVLLAEMELATPVADGGASGVAPTPPVPGSLASESAQPGLAGSLPSPVTR</sequence>
<dbReference type="Proteomes" id="UP000818266">
    <property type="component" value="Unassembled WGS sequence"/>
</dbReference>